<keyword evidence="2" id="KW-1185">Reference proteome</keyword>
<reference evidence="1" key="1">
    <citation type="journal article" date="2023" name="G3 (Bethesda)">
        <title>Whole genome assembly and annotation of the endangered Caribbean coral Acropora cervicornis.</title>
        <authorList>
            <person name="Selwyn J.D."/>
            <person name="Vollmer S.V."/>
        </authorList>
    </citation>
    <scope>NUCLEOTIDE SEQUENCE</scope>
    <source>
        <strain evidence="1">K2</strain>
    </source>
</reference>
<name>A0AAD9V1K4_ACRCE</name>
<dbReference type="AlphaFoldDB" id="A0AAD9V1K4"/>
<organism evidence="1 2">
    <name type="scientific">Acropora cervicornis</name>
    <name type="common">Staghorn coral</name>
    <dbReference type="NCBI Taxonomy" id="6130"/>
    <lineage>
        <taxon>Eukaryota</taxon>
        <taxon>Metazoa</taxon>
        <taxon>Cnidaria</taxon>
        <taxon>Anthozoa</taxon>
        <taxon>Hexacorallia</taxon>
        <taxon>Scleractinia</taxon>
        <taxon>Astrocoeniina</taxon>
        <taxon>Acroporidae</taxon>
        <taxon>Acropora</taxon>
    </lineage>
</organism>
<accession>A0AAD9V1K4</accession>
<protein>
    <submittedName>
        <fullName evidence="1">Uncharacterized protein</fullName>
    </submittedName>
</protein>
<comment type="caution">
    <text evidence="1">The sequence shown here is derived from an EMBL/GenBank/DDBJ whole genome shotgun (WGS) entry which is preliminary data.</text>
</comment>
<evidence type="ECO:0000313" key="1">
    <source>
        <dbReference type="EMBL" id="KAK2557732.1"/>
    </source>
</evidence>
<proteinExistence type="predicted"/>
<sequence length="197" mass="22450">MANIVVKNGYNGFNNNKGCKEHKEQKHQAFSKTLPPLQTRENGFIPANLKEAFCPLLLPSTSNHTTPATGDIVILLDDEIRRIQHLSIHLGINHRYDIAEYHNRFHVHGKPNNLPKIVSSKYWVQSHNWKKRIDSERRLDLSRADVALGKKIYDSSTVNLDGLPKGRRKFREPVDIPLLGCSYRLPVIVKNQGSTGR</sequence>
<gene>
    <name evidence="1" type="ORF">P5673_020097</name>
</gene>
<evidence type="ECO:0000313" key="2">
    <source>
        <dbReference type="Proteomes" id="UP001249851"/>
    </source>
</evidence>
<dbReference type="EMBL" id="JARQWQ010000048">
    <property type="protein sequence ID" value="KAK2557732.1"/>
    <property type="molecule type" value="Genomic_DNA"/>
</dbReference>
<dbReference type="Proteomes" id="UP001249851">
    <property type="component" value="Unassembled WGS sequence"/>
</dbReference>
<reference evidence="1" key="2">
    <citation type="journal article" date="2023" name="Science">
        <title>Genomic signatures of disease resistance in endangered staghorn corals.</title>
        <authorList>
            <person name="Vollmer S.V."/>
            <person name="Selwyn J.D."/>
            <person name="Despard B.A."/>
            <person name="Roesel C.L."/>
        </authorList>
    </citation>
    <scope>NUCLEOTIDE SEQUENCE</scope>
    <source>
        <strain evidence="1">K2</strain>
    </source>
</reference>